<evidence type="ECO:0000256" key="4">
    <source>
        <dbReference type="ARBA" id="ARBA00022801"/>
    </source>
</evidence>
<dbReference type="SUPFAM" id="SSF53098">
    <property type="entry name" value="Ribonuclease H-like"/>
    <property type="match status" value="1"/>
</dbReference>
<keyword evidence="6" id="KW-0539">Nucleus</keyword>
<comment type="caution">
    <text evidence="8">The sequence shown here is derived from an EMBL/GenBank/DDBJ whole genome shotgun (WGS) entry which is preliminary data.</text>
</comment>
<dbReference type="GO" id="GO:0005634">
    <property type="term" value="C:nucleus"/>
    <property type="evidence" value="ECO:0007669"/>
    <property type="project" value="UniProtKB-SubCell"/>
</dbReference>
<sequence length="324" mass="36547">MMKRQAEDAFEDTQSLKKAKTTEDEPSEVNGAQNEWIKVEKRKKKKANRVEAKVDTAHPRFMYSNHEIVKRNHAITIDDVRDLILHLIADAPPPSWLRIDNVNQIQRVVALLVPGLTPELLSLPPLPTSATMNPNLPISIPLPSPSAGSIPFIATTFSHACPTRAPGDQTRMHSVLSSFFTGPVSGEEKKRRLTQRVQSESNKSDPTQYLLKLEQMLENEYPIPSYMADVFEKPPGWLETPKPAENENRWEQKIYALDCEMCITEDGKELTRVCIVDYASGIVVYDQLVKPSKPILDYLTRWSGACHAPPLPTQIQPILPDQIH</sequence>
<dbReference type="InterPro" id="IPR036397">
    <property type="entry name" value="RNaseH_sf"/>
</dbReference>
<feature type="region of interest" description="Disordered" evidence="7">
    <location>
        <begin position="186"/>
        <end position="205"/>
    </location>
</feature>
<evidence type="ECO:0000256" key="2">
    <source>
        <dbReference type="ARBA" id="ARBA00006357"/>
    </source>
</evidence>
<dbReference type="OrthoDB" id="206335at2759"/>
<dbReference type="EMBL" id="JANKHO010001213">
    <property type="protein sequence ID" value="KAJ3502908.1"/>
    <property type="molecule type" value="Genomic_DNA"/>
</dbReference>
<dbReference type="AlphaFoldDB" id="A0A9W8MTV6"/>
<proteinExistence type="inferred from homology"/>
<evidence type="ECO:0000256" key="5">
    <source>
        <dbReference type="ARBA" id="ARBA00022839"/>
    </source>
</evidence>
<evidence type="ECO:0000313" key="8">
    <source>
        <dbReference type="EMBL" id="KAJ3502908.1"/>
    </source>
</evidence>
<name>A0A9W8MTV6_9AGAR</name>
<dbReference type="Gene3D" id="3.30.420.10">
    <property type="entry name" value="Ribonuclease H-like superfamily/Ribonuclease H"/>
    <property type="match status" value="1"/>
</dbReference>
<feature type="compositionally biased region" description="Polar residues" evidence="7">
    <location>
        <begin position="195"/>
        <end position="205"/>
    </location>
</feature>
<organism evidence="8 9">
    <name type="scientific">Agrocybe chaxingu</name>
    <dbReference type="NCBI Taxonomy" id="84603"/>
    <lineage>
        <taxon>Eukaryota</taxon>
        <taxon>Fungi</taxon>
        <taxon>Dikarya</taxon>
        <taxon>Basidiomycota</taxon>
        <taxon>Agaricomycotina</taxon>
        <taxon>Agaricomycetes</taxon>
        <taxon>Agaricomycetidae</taxon>
        <taxon>Agaricales</taxon>
        <taxon>Agaricineae</taxon>
        <taxon>Strophariaceae</taxon>
        <taxon>Agrocybe</taxon>
    </lineage>
</organism>
<keyword evidence="5" id="KW-0269">Exonuclease</keyword>
<dbReference type="InterPro" id="IPR012337">
    <property type="entry name" value="RNaseH-like_sf"/>
</dbReference>
<keyword evidence="3" id="KW-0540">Nuclease</keyword>
<comment type="subcellular location">
    <subcellularLocation>
        <location evidence="1">Nucleus</location>
    </subcellularLocation>
</comment>
<evidence type="ECO:0000256" key="7">
    <source>
        <dbReference type="SAM" id="MobiDB-lite"/>
    </source>
</evidence>
<dbReference type="GO" id="GO:0003676">
    <property type="term" value="F:nucleic acid binding"/>
    <property type="evidence" value="ECO:0007669"/>
    <property type="project" value="InterPro"/>
</dbReference>
<protein>
    <recommendedName>
        <fullName evidence="10">Exonuclease domain-containing protein</fullName>
    </recommendedName>
</protein>
<evidence type="ECO:0000256" key="6">
    <source>
        <dbReference type="ARBA" id="ARBA00023242"/>
    </source>
</evidence>
<keyword evidence="9" id="KW-1185">Reference proteome</keyword>
<dbReference type="PANTHER" id="PTHR12801:SF115">
    <property type="entry name" value="FI18136P1-RELATED"/>
    <property type="match status" value="1"/>
</dbReference>
<keyword evidence="4" id="KW-0378">Hydrolase</keyword>
<evidence type="ECO:0000256" key="1">
    <source>
        <dbReference type="ARBA" id="ARBA00004123"/>
    </source>
</evidence>
<dbReference type="GO" id="GO:0004527">
    <property type="term" value="F:exonuclease activity"/>
    <property type="evidence" value="ECO:0007669"/>
    <property type="project" value="UniProtKB-KW"/>
</dbReference>
<dbReference type="InterPro" id="IPR047021">
    <property type="entry name" value="REXO1/3/4-like"/>
</dbReference>
<dbReference type="Proteomes" id="UP001148786">
    <property type="component" value="Unassembled WGS sequence"/>
</dbReference>
<feature type="region of interest" description="Disordered" evidence="7">
    <location>
        <begin position="1"/>
        <end position="35"/>
    </location>
</feature>
<evidence type="ECO:0000313" key="9">
    <source>
        <dbReference type="Proteomes" id="UP001148786"/>
    </source>
</evidence>
<evidence type="ECO:0008006" key="10">
    <source>
        <dbReference type="Google" id="ProtNLM"/>
    </source>
</evidence>
<reference evidence="8" key="1">
    <citation type="submission" date="2022-07" db="EMBL/GenBank/DDBJ databases">
        <title>Genome Sequence of Agrocybe chaxingu.</title>
        <authorList>
            <person name="Buettner E."/>
        </authorList>
    </citation>
    <scope>NUCLEOTIDE SEQUENCE</scope>
    <source>
        <strain evidence="8">MP-N11</strain>
    </source>
</reference>
<gene>
    <name evidence="8" type="ORF">NLJ89_g8673</name>
</gene>
<dbReference type="PANTHER" id="PTHR12801">
    <property type="entry name" value="RNA EXONUCLEASE REXO1 / RECO3 FAMILY MEMBER-RELATED"/>
    <property type="match status" value="1"/>
</dbReference>
<comment type="similarity">
    <text evidence="2">Belongs to the REXO1/REXO3 family.</text>
</comment>
<evidence type="ECO:0000256" key="3">
    <source>
        <dbReference type="ARBA" id="ARBA00022722"/>
    </source>
</evidence>
<accession>A0A9W8MTV6</accession>